<name>A0A0D0ERE2_9FLAO</name>
<reference evidence="2 4" key="2">
    <citation type="submission" date="2016-11" db="EMBL/GenBank/DDBJ databases">
        <title>Whole genomes of Flavobacteriaceae.</title>
        <authorList>
            <person name="Stine C."/>
            <person name="Li C."/>
            <person name="Tadesse D."/>
        </authorList>
    </citation>
    <scope>NUCLEOTIDE SEQUENCE [LARGE SCALE GENOMIC DNA]</scope>
    <source>
        <strain evidence="2 4">ATCC 51468</strain>
    </source>
</reference>
<protein>
    <submittedName>
        <fullName evidence="1">Methyltransferase</fullName>
    </submittedName>
</protein>
<keyword evidence="1" id="KW-0489">Methyltransferase</keyword>
<dbReference type="Proteomes" id="UP000198302">
    <property type="component" value="Unassembled WGS sequence"/>
</dbReference>
<keyword evidence="4" id="KW-1185">Reference proteome</keyword>
<dbReference type="CDD" id="cd02440">
    <property type="entry name" value="AdoMet_MTases"/>
    <property type="match status" value="1"/>
</dbReference>
<dbReference type="GO" id="GO:0032259">
    <property type="term" value="P:methylation"/>
    <property type="evidence" value="ECO:0007669"/>
    <property type="project" value="UniProtKB-KW"/>
</dbReference>
<dbReference type="EMBL" id="JPRK01000027">
    <property type="protein sequence ID" value="KIO50708.1"/>
    <property type="molecule type" value="Genomic_DNA"/>
</dbReference>
<proteinExistence type="predicted"/>
<dbReference type="PANTHER" id="PTHR43861">
    <property type="entry name" value="TRANS-ACONITATE 2-METHYLTRANSFERASE-RELATED"/>
    <property type="match status" value="1"/>
</dbReference>
<dbReference type="EMBL" id="MUGX01000012">
    <property type="protein sequence ID" value="OXA87577.1"/>
    <property type="molecule type" value="Genomic_DNA"/>
</dbReference>
<evidence type="ECO:0000313" key="1">
    <source>
        <dbReference type="EMBL" id="KIO50708.1"/>
    </source>
</evidence>
<dbReference type="Proteomes" id="UP000032061">
    <property type="component" value="Unassembled WGS sequence"/>
</dbReference>
<comment type="caution">
    <text evidence="1">The sequence shown here is derived from an EMBL/GenBank/DDBJ whole genome shotgun (WGS) entry which is preliminary data.</text>
</comment>
<dbReference type="Pfam" id="PF13489">
    <property type="entry name" value="Methyltransf_23"/>
    <property type="match status" value="1"/>
</dbReference>
<dbReference type="GO" id="GO:0008168">
    <property type="term" value="F:methyltransferase activity"/>
    <property type="evidence" value="ECO:0007669"/>
    <property type="project" value="UniProtKB-KW"/>
</dbReference>
<accession>A0A0D0ERE2</accession>
<evidence type="ECO:0000313" key="3">
    <source>
        <dbReference type="Proteomes" id="UP000032061"/>
    </source>
</evidence>
<keyword evidence="1" id="KW-0808">Transferase</keyword>
<evidence type="ECO:0000313" key="4">
    <source>
        <dbReference type="Proteomes" id="UP000198302"/>
    </source>
</evidence>
<dbReference type="OrthoDB" id="2370471at2"/>
<dbReference type="RefSeq" id="WP_041520436.1">
    <property type="nucleotide sequence ID" value="NZ_JPRK01000027.1"/>
</dbReference>
<evidence type="ECO:0000313" key="2">
    <source>
        <dbReference type="EMBL" id="OXA87577.1"/>
    </source>
</evidence>
<dbReference type="InterPro" id="IPR029063">
    <property type="entry name" value="SAM-dependent_MTases_sf"/>
</dbReference>
<organism evidence="1 3">
    <name type="scientific">Flavobacterium hibernum</name>
    <dbReference type="NCBI Taxonomy" id="37752"/>
    <lineage>
        <taxon>Bacteria</taxon>
        <taxon>Pseudomonadati</taxon>
        <taxon>Bacteroidota</taxon>
        <taxon>Flavobacteriia</taxon>
        <taxon>Flavobacteriales</taxon>
        <taxon>Flavobacteriaceae</taxon>
        <taxon>Flavobacterium</taxon>
    </lineage>
</organism>
<reference evidence="1 3" key="1">
    <citation type="submission" date="2015-01" db="EMBL/GenBank/DDBJ databases">
        <title>Genome of Flavobacterium hibernum DSM 12611.</title>
        <authorList>
            <person name="Stropko S.J."/>
            <person name="Pipes S.E."/>
            <person name="Newman J.D."/>
        </authorList>
    </citation>
    <scope>NUCLEOTIDE SEQUENCE [LARGE SCALE GENOMIC DNA]</scope>
    <source>
        <strain evidence="1 3">DSM 12611</strain>
    </source>
</reference>
<sequence>MDVLNKKHFLTVKDHSVSKEIFELYHDESLDMLITSPQPDLENLGKYYESEDYISHTDNKRSIFEKAYHFVKNIALKNKLNLINSEQSHKGRILDIGAGTGDFLLTAKNDGWETVGVEPSERAKNIAIQKGISFVNEISDLANNSFDVITMWHVLEHVPNLELQIEELKRLLKPTGTLIVAVPNFKSYDAKYYKEFWAAFDVPIHFWHFSKKAIQSLFEKVDMKLEKVLPMKFDSFYVSLLSEKYKTGKMNYISAFFVGLKSNLQAGSTKEYSSHIYVLKNK</sequence>
<dbReference type="Gene3D" id="3.40.50.150">
    <property type="entry name" value="Vaccinia Virus protein VP39"/>
    <property type="match status" value="1"/>
</dbReference>
<dbReference type="SUPFAM" id="SSF53335">
    <property type="entry name" value="S-adenosyl-L-methionine-dependent methyltransferases"/>
    <property type="match status" value="1"/>
</dbReference>
<dbReference type="STRING" id="37752.IW18_22420"/>
<gene>
    <name evidence="2" type="ORF">B0A73_11685</name>
    <name evidence="1" type="ORF">IW18_22420</name>
</gene>
<dbReference type="AlphaFoldDB" id="A0A0D0ERE2"/>